<keyword evidence="4" id="KW-0732">Signal</keyword>
<dbReference type="EMBL" id="JBHSRF010000063">
    <property type="protein sequence ID" value="MFC6085480.1"/>
    <property type="molecule type" value="Genomic_DNA"/>
</dbReference>
<evidence type="ECO:0000256" key="4">
    <source>
        <dbReference type="SAM" id="SignalP"/>
    </source>
</evidence>
<sequence>MARRVVSAGLSFAVAVPGLAACFAESSPNNAVKEFLVGWQTGDYTAAARRTDGDVREVGQALENAGLQLDAASIRFSLQKLTTTGDTADAKFHVEVDLGDNSPLWQYDNDLPLHLVDGEWKVRWSPSVIHPELRAGQRFAVDATSEGRQPILDRNGDPLQEEATLYVAGVVPATLKDRETLCEQLFQLTGFAQDRLLSRIVSAPPQSFVPLVTFGRAKYAQLRDRLEGITGLQIDKKQQPVAPGQPTEIIGKVGAITAESEQQLGGPQRAGDTLGQDGLQKAYQDQLTGSTGTRVITYDLKTGGQVAELAKWEGRLNTSVKTTLDKRVQRAADAAVGGSVPALLVAVGTGSGDILAVGSREFRQERDALAGRFPPGTTFSVVAAEGLIEAGVDPKQKVPCPADRTVGGARFQQAAGPSGTAPTITGDFAQGCVTALAALARRVEGDALARSATRFGIGVDWSLPLRSYSGSVPRARDDAAKARIITGQTVRVSPLSMALVAGAVASGTWRPPTLVTAPSAPDLTSEVAPVTPPKPVPLDPGVLGKLRSLMRAGVTAGPASAAAVPGDQVYGVVSAVSYTEKKRQRTLSWFVGWRDGVAVAVLAETPNPAVPAQMAGQFFRGLPPAS</sequence>
<dbReference type="InterPro" id="IPR005311">
    <property type="entry name" value="PBP_dimer"/>
</dbReference>
<evidence type="ECO:0000256" key="3">
    <source>
        <dbReference type="ARBA" id="ARBA00023136"/>
    </source>
</evidence>
<evidence type="ECO:0000259" key="7">
    <source>
        <dbReference type="Pfam" id="PF05223"/>
    </source>
</evidence>
<dbReference type="Gene3D" id="3.40.710.10">
    <property type="entry name" value="DD-peptidase/beta-lactamase superfamily"/>
    <property type="match status" value="1"/>
</dbReference>
<comment type="similarity">
    <text evidence="2">Belongs to the transpeptidase family.</text>
</comment>
<dbReference type="SUPFAM" id="SSF56601">
    <property type="entry name" value="beta-lactamase/transpeptidase-like"/>
    <property type="match status" value="1"/>
</dbReference>
<protein>
    <submittedName>
        <fullName evidence="8">Penicillin-binding transpeptidase domain-containing protein</fullName>
    </submittedName>
</protein>
<dbReference type="Proteomes" id="UP001596137">
    <property type="component" value="Unassembled WGS sequence"/>
</dbReference>
<name>A0ABW1NQ67_9ACTN</name>
<keyword evidence="9" id="KW-1185">Reference proteome</keyword>
<dbReference type="PANTHER" id="PTHR30627:SF24">
    <property type="entry name" value="PENICILLIN-BINDING PROTEIN 4B"/>
    <property type="match status" value="1"/>
</dbReference>
<gene>
    <name evidence="8" type="ORF">ACFP1K_30230</name>
</gene>
<feature type="domain" description="NTF2-like N-terminal transpeptidase" evidence="7">
    <location>
        <begin position="27"/>
        <end position="137"/>
    </location>
</feature>
<feature type="domain" description="Penicillin-binding protein transpeptidase" evidence="5">
    <location>
        <begin position="345"/>
        <end position="607"/>
    </location>
</feature>
<dbReference type="Pfam" id="PF03717">
    <property type="entry name" value="PBP_dimer"/>
    <property type="match status" value="1"/>
</dbReference>
<comment type="caution">
    <text evidence="8">The sequence shown here is derived from an EMBL/GenBank/DDBJ whole genome shotgun (WGS) entry which is preliminary data.</text>
</comment>
<dbReference type="Gene3D" id="3.30.1390.30">
    <property type="entry name" value="Penicillin-binding protein 2a, domain 3"/>
    <property type="match status" value="1"/>
</dbReference>
<evidence type="ECO:0000259" key="6">
    <source>
        <dbReference type="Pfam" id="PF03717"/>
    </source>
</evidence>
<feature type="domain" description="Penicillin-binding protein dimerisation" evidence="6">
    <location>
        <begin position="148"/>
        <end position="299"/>
    </location>
</feature>
<dbReference type="Gene3D" id="3.90.1310.10">
    <property type="entry name" value="Penicillin-binding protein 2a (Domain 2)"/>
    <property type="match status" value="1"/>
</dbReference>
<dbReference type="InterPro" id="IPR001460">
    <property type="entry name" value="PCN-bd_Tpept"/>
</dbReference>
<comment type="subcellular location">
    <subcellularLocation>
        <location evidence="1">Membrane</location>
    </subcellularLocation>
</comment>
<dbReference type="InterPro" id="IPR007887">
    <property type="entry name" value="MecA_N"/>
</dbReference>
<keyword evidence="3" id="KW-0472">Membrane</keyword>
<evidence type="ECO:0000313" key="9">
    <source>
        <dbReference type="Proteomes" id="UP001596137"/>
    </source>
</evidence>
<proteinExistence type="inferred from homology"/>
<accession>A0ABW1NQ67</accession>
<dbReference type="RefSeq" id="WP_380759662.1">
    <property type="nucleotide sequence ID" value="NZ_JBHSRF010000063.1"/>
</dbReference>
<reference evidence="9" key="1">
    <citation type="journal article" date="2019" name="Int. J. Syst. Evol. Microbiol.">
        <title>The Global Catalogue of Microorganisms (GCM) 10K type strain sequencing project: providing services to taxonomists for standard genome sequencing and annotation.</title>
        <authorList>
            <consortium name="The Broad Institute Genomics Platform"/>
            <consortium name="The Broad Institute Genome Sequencing Center for Infectious Disease"/>
            <person name="Wu L."/>
            <person name="Ma J."/>
        </authorList>
    </citation>
    <scope>NUCLEOTIDE SEQUENCE [LARGE SCALE GENOMIC DNA]</scope>
    <source>
        <strain evidence="9">JCM 30346</strain>
    </source>
</reference>
<organism evidence="8 9">
    <name type="scientific">Sphaerisporangium aureirubrum</name>
    <dbReference type="NCBI Taxonomy" id="1544736"/>
    <lineage>
        <taxon>Bacteria</taxon>
        <taxon>Bacillati</taxon>
        <taxon>Actinomycetota</taxon>
        <taxon>Actinomycetes</taxon>
        <taxon>Streptosporangiales</taxon>
        <taxon>Streptosporangiaceae</taxon>
        <taxon>Sphaerisporangium</taxon>
    </lineage>
</organism>
<feature type="chain" id="PRO_5045378459" evidence="4">
    <location>
        <begin position="21"/>
        <end position="626"/>
    </location>
</feature>
<dbReference type="InterPro" id="IPR032710">
    <property type="entry name" value="NTF2-like_dom_sf"/>
</dbReference>
<dbReference type="InterPro" id="IPR050515">
    <property type="entry name" value="Beta-lactam/transpept"/>
</dbReference>
<dbReference type="SUPFAM" id="SSF54427">
    <property type="entry name" value="NTF2-like"/>
    <property type="match status" value="1"/>
</dbReference>
<dbReference type="Pfam" id="PF00905">
    <property type="entry name" value="Transpeptidase"/>
    <property type="match status" value="1"/>
</dbReference>
<feature type="signal peptide" evidence="4">
    <location>
        <begin position="1"/>
        <end position="20"/>
    </location>
</feature>
<dbReference type="InterPro" id="IPR012338">
    <property type="entry name" value="Beta-lactam/transpept-like"/>
</dbReference>
<dbReference type="InterPro" id="IPR036138">
    <property type="entry name" value="PBP_dimer_sf"/>
</dbReference>
<dbReference type="SUPFAM" id="SSF56519">
    <property type="entry name" value="Penicillin binding protein dimerisation domain"/>
    <property type="match status" value="1"/>
</dbReference>
<evidence type="ECO:0000256" key="1">
    <source>
        <dbReference type="ARBA" id="ARBA00004370"/>
    </source>
</evidence>
<dbReference type="PANTHER" id="PTHR30627">
    <property type="entry name" value="PEPTIDOGLYCAN D,D-TRANSPEPTIDASE"/>
    <property type="match status" value="1"/>
</dbReference>
<dbReference type="Pfam" id="PF05223">
    <property type="entry name" value="MecA_N"/>
    <property type="match status" value="1"/>
</dbReference>
<evidence type="ECO:0000313" key="8">
    <source>
        <dbReference type="EMBL" id="MFC6085480.1"/>
    </source>
</evidence>
<evidence type="ECO:0000256" key="2">
    <source>
        <dbReference type="ARBA" id="ARBA00007171"/>
    </source>
</evidence>
<dbReference type="PROSITE" id="PS51257">
    <property type="entry name" value="PROKAR_LIPOPROTEIN"/>
    <property type="match status" value="1"/>
</dbReference>
<evidence type="ECO:0000259" key="5">
    <source>
        <dbReference type="Pfam" id="PF00905"/>
    </source>
</evidence>